<accession>A0ABU0EMR3</accession>
<dbReference type="RefSeq" id="WP_306988466.1">
    <property type="nucleotide sequence ID" value="NZ_JAUSUT010000001.1"/>
</dbReference>
<evidence type="ECO:0000313" key="1">
    <source>
        <dbReference type="EMBL" id="MDQ0376557.1"/>
    </source>
</evidence>
<organism evidence="1 2">
    <name type="scientific">Amycolatopsis thermophila</name>
    <dbReference type="NCBI Taxonomy" id="206084"/>
    <lineage>
        <taxon>Bacteria</taxon>
        <taxon>Bacillati</taxon>
        <taxon>Actinomycetota</taxon>
        <taxon>Actinomycetes</taxon>
        <taxon>Pseudonocardiales</taxon>
        <taxon>Pseudonocardiaceae</taxon>
        <taxon>Amycolatopsis</taxon>
    </lineage>
</organism>
<protein>
    <submittedName>
        <fullName evidence="1">Uncharacterized protein</fullName>
    </submittedName>
</protein>
<keyword evidence="2" id="KW-1185">Reference proteome</keyword>
<gene>
    <name evidence="1" type="ORF">FB470_000551</name>
</gene>
<name>A0ABU0EMR3_9PSEU</name>
<reference evidence="1 2" key="1">
    <citation type="submission" date="2023-07" db="EMBL/GenBank/DDBJ databases">
        <title>Sequencing the genomes of 1000 actinobacteria strains.</title>
        <authorList>
            <person name="Klenk H.-P."/>
        </authorList>
    </citation>
    <scope>NUCLEOTIDE SEQUENCE [LARGE SCALE GENOMIC DNA]</scope>
    <source>
        <strain evidence="1 2">DSM 45805</strain>
    </source>
</reference>
<comment type="caution">
    <text evidence="1">The sequence shown here is derived from an EMBL/GenBank/DDBJ whole genome shotgun (WGS) entry which is preliminary data.</text>
</comment>
<sequence length="117" mass="13266">MGDDQGRAERARIAELADQWRKISGRLPFLVVEHTDRGDIVLREQFADGEPVATLHGRWAPEIARYLDRLQKDAGVALAELLWVIGGHGDGRDIRRAALNLLRAMGLEQRKARHRPR</sequence>
<evidence type="ECO:0000313" key="2">
    <source>
        <dbReference type="Proteomes" id="UP001229651"/>
    </source>
</evidence>
<dbReference type="Proteomes" id="UP001229651">
    <property type="component" value="Unassembled WGS sequence"/>
</dbReference>
<dbReference type="EMBL" id="JAUSUT010000001">
    <property type="protein sequence ID" value="MDQ0376557.1"/>
    <property type="molecule type" value="Genomic_DNA"/>
</dbReference>
<proteinExistence type="predicted"/>